<organism evidence="2 3">
    <name type="scientific">Scytonema hofmannii FACHB-248</name>
    <dbReference type="NCBI Taxonomy" id="1842502"/>
    <lineage>
        <taxon>Bacteria</taxon>
        <taxon>Bacillati</taxon>
        <taxon>Cyanobacteriota</taxon>
        <taxon>Cyanophyceae</taxon>
        <taxon>Nostocales</taxon>
        <taxon>Scytonemataceae</taxon>
        <taxon>Scytonema</taxon>
    </lineage>
</organism>
<sequence>MQQNKRILGLDVSKSSVSACLLESKPSDPRQFYYECPFKLFSANSEGIKALLALKPDIAIMEPTGVNYSRLWGTHLARSGVEVRLVGHKEMRNYREHHLNLPDKDDDADALALACYYFDYCDSPRRFVQIRDFTTTRIRELVLRLAHLNRVQSPIINRLRQDLAWQFPEIAHVKSVRAIDGDVPLLWGWLCGERKSNKYDALRSSSIGLGITSTVRHHARRLCDLQREEHSIEVELHQLLGDSKFTAYREVFKTFGFGVRLESIILSQIYPIEAYFGADGKPEVRIRKGRKSGKPTKRYLSLRRFQKSLGLAPSMEASGDKSKIKIVGGS</sequence>
<evidence type="ECO:0000313" key="3">
    <source>
        <dbReference type="Proteomes" id="UP000660380"/>
    </source>
</evidence>
<dbReference type="InterPro" id="IPR002525">
    <property type="entry name" value="Transp_IS110-like_N"/>
</dbReference>
<dbReference type="PANTHER" id="PTHR33055:SF13">
    <property type="entry name" value="TRANSPOSASE"/>
    <property type="match status" value="1"/>
</dbReference>
<feature type="non-terminal residue" evidence="2">
    <location>
        <position position="330"/>
    </location>
</feature>
<accession>A0ABR8H2T5</accession>
<evidence type="ECO:0000313" key="2">
    <source>
        <dbReference type="EMBL" id="MBD2609561.1"/>
    </source>
</evidence>
<feature type="domain" description="Transposase IS110-like N-terminal" evidence="1">
    <location>
        <begin position="8"/>
        <end position="165"/>
    </location>
</feature>
<dbReference type="InterPro" id="IPR047650">
    <property type="entry name" value="Transpos_IS110"/>
</dbReference>
<evidence type="ECO:0000259" key="1">
    <source>
        <dbReference type="Pfam" id="PF01548"/>
    </source>
</evidence>
<name>A0ABR8H2T5_9CYAN</name>
<dbReference type="Proteomes" id="UP000660380">
    <property type="component" value="Unassembled WGS sequence"/>
</dbReference>
<comment type="caution">
    <text evidence="2">The sequence shown here is derived from an EMBL/GenBank/DDBJ whole genome shotgun (WGS) entry which is preliminary data.</text>
</comment>
<dbReference type="Pfam" id="PF01548">
    <property type="entry name" value="DEDD_Tnp_IS110"/>
    <property type="match status" value="1"/>
</dbReference>
<gene>
    <name evidence="2" type="ORF">H6G81_35005</name>
</gene>
<protein>
    <submittedName>
        <fullName evidence="2">Transposase</fullName>
    </submittedName>
</protein>
<reference evidence="2 3" key="1">
    <citation type="journal article" date="2020" name="ISME J.">
        <title>Comparative genomics reveals insights into cyanobacterial evolution and habitat adaptation.</title>
        <authorList>
            <person name="Chen M.Y."/>
            <person name="Teng W.K."/>
            <person name="Zhao L."/>
            <person name="Hu C.X."/>
            <person name="Zhou Y.K."/>
            <person name="Han B.P."/>
            <person name="Song L.R."/>
            <person name="Shu W.S."/>
        </authorList>
    </citation>
    <scope>NUCLEOTIDE SEQUENCE [LARGE SCALE GENOMIC DNA]</scope>
    <source>
        <strain evidence="2 3">FACHB-248</strain>
    </source>
</reference>
<proteinExistence type="predicted"/>
<dbReference type="PANTHER" id="PTHR33055">
    <property type="entry name" value="TRANSPOSASE FOR INSERTION SEQUENCE ELEMENT IS1111A"/>
    <property type="match status" value="1"/>
</dbReference>
<dbReference type="EMBL" id="JACJTA010000173">
    <property type="protein sequence ID" value="MBD2609561.1"/>
    <property type="molecule type" value="Genomic_DNA"/>
</dbReference>
<keyword evidence="3" id="KW-1185">Reference proteome</keyword>
<dbReference type="RefSeq" id="WP_190910008.1">
    <property type="nucleotide sequence ID" value="NZ_JACJTA010000173.1"/>
</dbReference>